<dbReference type="Pfam" id="PF12836">
    <property type="entry name" value="HHH_3"/>
    <property type="match status" value="1"/>
</dbReference>
<dbReference type="GO" id="GO:0006412">
    <property type="term" value="P:translation"/>
    <property type="evidence" value="ECO:0007669"/>
    <property type="project" value="TreeGrafter"/>
</dbReference>
<dbReference type="FunFam" id="1.10.10.650:FF:000001">
    <property type="entry name" value="S1 RNA-binding domain 1"/>
    <property type="match status" value="1"/>
</dbReference>
<proteinExistence type="predicted"/>
<dbReference type="SUPFAM" id="SSF50249">
    <property type="entry name" value="Nucleic acid-binding proteins"/>
    <property type="match status" value="1"/>
</dbReference>
<evidence type="ECO:0000259" key="2">
    <source>
        <dbReference type="PROSITE" id="PS50126"/>
    </source>
</evidence>
<dbReference type="InterPro" id="IPR044146">
    <property type="entry name" value="S1_Tex"/>
</dbReference>
<reference evidence="3 4" key="1">
    <citation type="submission" date="2016-07" db="EMBL/GenBank/DDBJ databases">
        <title>Genomic analysis of zinc-resistant bacterium Mucilaginibacter pedocola TBZ30.</title>
        <authorList>
            <person name="Huang J."/>
            <person name="Tang J."/>
        </authorList>
    </citation>
    <scope>NUCLEOTIDE SEQUENCE [LARGE SCALE GENOMIC DNA]</scope>
    <source>
        <strain evidence="3 4">TBZ30</strain>
    </source>
</reference>
<dbReference type="FunFam" id="3.30.420.140:FF:000001">
    <property type="entry name" value="RNA-binding transcriptional accessory protein"/>
    <property type="match status" value="1"/>
</dbReference>
<dbReference type="InterPro" id="IPR037027">
    <property type="entry name" value="YqgF/RNaseH-like_dom_sf"/>
</dbReference>
<dbReference type="SUPFAM" id="SSF158832">
    <property type="entry name" value="Tex N-terminal region-like"/>
    <property type="match status" value="1"/>
</dbReference>
<dbReference type="InterPro" id="IPR010994">
    <property type="entry name" value="RuvA_2-like"/>
</dbReference>
<accession>A0A1S9P9D9</accession>
<dbReference type="InterPro" id="IPR032639">
    <property type="entry name" value="Tex_YqgF"/>
</dbReference>
<dbReference type="FunFam" id="2.40.50.140:FF:000051">
    <property type="entry name" value="RNA-binding transcriptional accessory protein"/>
    <property type="match status" value="1"/>
</dbReference>
<dbReference type="GO" id="GO:0006139">
    <property type="term" value="P:nucleobase-containing compound metabolic process"/>
    <property type="evidence" value="ECO:0007669"/>
    <property type="project" value="InterPro"/>
</dbReference>
<dbReference type="Gene3D" id="1.10.3500.10">
    <property type="entry name" value="Tex N-terminal region-like"/>
    <property type="match status" value="1"/>
</dbReference>
<feature type="region of interest" description="Disordered" evidence="1">
    <location>
        <begin position="702"/>
        <end position="745"/>
    </location>
</feature>
<sequence>MESYNLKIAQELSVGSKQVSATIALLDEGATVPFISRYRKEATGSLDEVQVAAIRDRVQQLRELDKRREAILKSLSDMGKLTPELEAAVNAAETMVQLEDVYLPYRPKRKTRATAAREKGLQPLADVLLEQKNFDAELEAGKYIDEEKGVASIEEALAGARDIIAEYISEHAETRAKMRELFTEKGTFQSRVAEGKEEEGIKYKDYFDWTEPVKSAPSHRILAMRRGEKEEILWLDVKPTEEEAIGLLEGEFIKGRNAASSQVGLAIADGYKRLLKPSMETEVRLLTKKKADDEAIRVFAENARQLLLSAPLGQKRMMAIDPGFRTGCKVVCLDEQGKLLENTAIYPHTGAGQAKEAEKTVQYLFDRYKIEAIAIGNGTAGRETEVFVRNMNLSGAVIVMVNESGASIYSASDVAREEFPDKDVTVRGAVSIGRRLMDPLAELVKIDPKSIGVGQYQHDVDQNKLQTSLDDTVISCVNAVGVELNTASKQILAYVSGLGPQLAQNIVEYRNQNGAFKRRSELKKVARLGDKAYEQAAGFLRIQGAENPLDTSAVHPERYALVEQIAQDMNCKVQDLMRDDKLRKSIPLQKYISDSVGLPTLNDIMAELAKPGRDPREQFEAFSFTEGVNAIGDLKVGMKLPGIVTNITAFGAFVDIGVHQDGLVHLSQITNRYIKDPNEVLKVHQKVEVTVTEVDVNRKRISLSMKENEKREAPAAGKPRDNRPQQKPFNNRPANKPAPEPEMDMMSKLAALKNKFK</sequence>
<keyword evidence="4" id="KW-1185">Reference proteome</keyword>
<dbReference type="GO" id="GO:0005737">
    <property type="term" value="C:cytoplasm"/>
    <property type="evidence" value="ECO:0007669"/>
    <property type="project" value="UniProtKB-ARBA"/>
</dbReference>
<dbReference type="Gene3D" id="1.10.10.650">
    <property type="entry name" value="RuvA domain 2-like"/>
    <property type="match status" value="1"/>
</dbReference>
<dbReference type="OrthoDB" id="9804714at2"/>
<dbReference type="GO" id="GO:0003735">
    <property type="term" value="F:structural constituent of ribosome"/>
    <property type="evidence" value="ECO:0007669"/>
    <property type="project" value="TreeGrafter"/>
</dbReference>
<dbReference type="SMART" id="SM00732">
    <property type="entry name" value="YqgFc"/>
    <property type="match status" value="1"/>
</dbReference>
<dbReference type="InterPro" id="IPR023319">
    <property type="entry name" value="Tex-like_HTH_dom_sf"/>
</dbReference>
<dbReference type="Proteomes" id="UP000189739">
    <property type="component" value="Unassembled WGS sequence"/>
</dbReference>
<dbReference type="Pfam" id="PF00575">
    <property type="entry name" value="S1"/>
    <property type="match status" value="1"/>
</dbReference>
<dbReference type="SUPFAM" id="SSF53098">
    <property type="entry name" value="Ribonuclease H-like"/>
    <property type="match status" value="1"/>
</dbReference>
<dbReference type="InterPro" id="IPR018974">
    <property type="entry name" value="Tex-like_N"/>
</dbReference>
<dbReference type="InterPro" id="IPR055179">
    <property type="entry name" value="Tex-like_central_region"/>
</dbReference>
<dbReference type="Gene3D" id="2.40.50.140">
    <property type="entry name" value="Nucleic acid-binding proteins"/>
    <property type="match status" value="1"/>
</dbReference>
<dbReference type="AlphaFoldDB" id="A0A1S9P9D9"/>
<feature type="compositionally biased region" description="Basic and acidic residues" evidence="1">
    <location>
        <begin position="706"/>
        <end position="724"/>
    </location>
</feature>
<dbReference type="InterPro" id="IPR012340">
    <property type="entry name" value="NA-bd_OB-fold"/>
</dbReference>
<dbReference type="Pfam" id="PF17674">
    <property type="entry name" value="HHH_9"/>
    <property type="match status" value="1"/>
</dbReference>
<dbReference type="Gene3D" id="1.10.150.310">
    <property type="entry name" value="Tex RuvX-like domain-like"/>
    <property type="match status" value="1"/>
</dbReference>
<dbReference type="CDD" id="cd05685">
    <property type="entry name" value="S1_Tex"/>
    <property type="match status" value="1"/>
</dbReference>
<dbReference type="PROSITE" id="PS50126">
    <property type="entry name" value="S1"/>
    <property type="match status" value="1"/>
</dbReference>
<dbReference type="SUPFAM" id="SSF47781">
    <property type="entry name" value="RuvA domain 2-like"/>
    <property type="match status" value="2"/>
</dbReference>
<dbReference type="Pfam" id="PF09371">
    <property type="entry name" value="Tex_N"/>
    <property type="match status" value="1"/>
</dbReference>
<dbReference type="RefSeq" id="WP_078350191.1">
    <property type="nucleotide sequence ID" value="NZ_MBTF01000035.1"/>
</dbReference>
<dbReference type="EMBL" id="MBTF01000035">
    <property type="protein sequence ID" value="OOQ57593.1"/>
    <property type="molecule type" value="Genomic_DNA"/>
</dbReference>
<dbReference type="InterPro" id="IPR041692">
    <property type="entry name" value="HHH_9"/>
</dbReference>
<evidence type="ECO:0000313" key="4">
    <source>
        <dbReference type="Proteomes" id="UP000189739"/>
    </source>
</evidence>
<evidence type="ECO:0000256" key="1">
    <source>
        <dbReference type="SAM" id="MobiDB-lite"/>
    </source>
</evidence>
<name>A0A1S9P9D9_9SPHI</name>
<dbReference type="FunFam" id="1.10.150.310:FF:000001">
    <property type="entry name" value="RNA-binding transcriptional accessory protein"/>
    <property type="match status" value="1"/>
</dbReference>
<dbReference type="SMART" id="SM00316">
    <property type="entry name" value="S1"/>
    <property type="match status" value="1"/>
</dbReference>
<gene>
    <name evidence="3" type="ORF">BC343_12355</name>
</gene>
<dbReference type="Gene3D" id="3.30.420.140">
    <property type="entry name" value="YqgF/RNase H-like domain"/>
    <property type="match status" value="1"/>
</dbReference>
<dbReference type="InterPro" id="IPR050437">
    <property type="entry name" value="Ribos_protein_bS1-like"/>
</dbReference>
<feature type="domain" description="S1 motif" evidence="2">
    <location>
        <begin position="637"/>
        <end position="706"/>
    </location>
</feature>
<dbReference type="InterPro" id="IPR012337">
    <property type="entry name" value="RNaseH-like_sf"/>
</dbReference>
<dbReference type="GO" id="GO:0003729">
    <property type="term" value="F:mRNA binding"/>
    <property type="evidence" value="ECO:0007669"/>
    <property type="project" value="TreeGrafter"/>
</dbReference>
<dbReference type="PANTHER" id="PTHR10724:SF10">
    <property type="entry name" value="S1 RNA-BINDING DOMAIN-CONTAINING PROTEIN 1"/>
    <property type="match status" value="1"/>
</dbReference>
<protein>
    <submittedName>
        <fullName evidence="3">RNA-binding transcriptional accessory protein</fullName>
    </submittedName>
</protein>
<dbReference type="InterPro" id="IPR023323">
    <property type="entry name" value="Tex-like_dom_sf"/>
</dbReference>
<comment type="caution">
    <text evidence="3">The sequence shown here is derived from an EMBL/GenBank/DDBJ whole genome shotgun (WGS) entry which is preliminary data.</text>
</comment>
<evidence type="ECO:0000313" key="3">
    <source>
        <dbReference type="EMBL" id="OOQ57593.1"/>
    </source>
</evidence>
<dbReference type="PANTHER" id="PTHR10724">
    <property type="entry name" value="30S RIBOSOMAL PROTEIN S1"/>
    <property type="match status" value="1"/>
</dbReference>
<organism evidence="3 4">
    <name type="scientific">Mucilaginibacter pedocola</name>
    <dbReference type="NCBI Taxonomy" id="1792845"/>
    <lineage>
        <taxon>Bacteria</taxon>
        <taxon>Pseudomonadati</taxon>
        <taxon>Bacteroidota</taxon>
        <taxon>Sphingobacteriia</taxon>
        <taxon>Sphingobacteriales</taxon>
        <taxon>Sphingobacteriaceae</taxon>
        <taxon>Mucilaginibacter</taxon>
    </lineage>
</organism>
<dbReference type="InterPro" id="IPR006641">
    <property type="entry name" value="YqgF/RNaseH-like_dom"/>
</dbReference>
<dbReference type="Pfam" id="PF22706">
    <property type="entry name" value="Tex_central_region"/>
    <property type="match status" value="1"/>
</dbReference>
<dbReference type="InterPro" id="IPR003029">
    <property type="entry name" value="S1_domain"/>
</dbReference>
<dbReference type="Pfam" id="PF16921">
    <property type="entry name" value="Tex_YqgF"/>
    <property type="match status" value="1"/>
</dbReference>
<dbReference type="STRING" id="1792845.BC343_12355"/>